<accession>A0A2A6B5A8</accession>
<reference evidence="2" key="1">
    <citation type="journal article" date="2008" name="Nat. Genet.">
        <title>The Pristionchus pacificus genome provides a unique perspective on nematode lifestyle and parasitism.</title>
        <authorList>
            <person name="Dieterich C."/>
            <person name="Clifton S.W."/>
            <person name="Schuster L.N."/>
            <person name="Chinwalla A."/>
            <person name="Delehaunty K."/>
            <person name="Dinkelacker I."/>
            <person name="Fulton L."/>
            <person name="Fulton R."/>
            <person name="Godfrey J."/>
            <person name="Minx P."/>
            <person name="Mitreva M."/>
            <person name="Roeseler W."/>
            <person name="Tian H."/>
            <person name="Witte H."/>
            <person name="Yang S.P."/>
            <person name="Wilson R.K."/>
            <person name="Sommer R.J."/>
        </authorList>
    </citation>
    <scope>NUCLEOTIDE SEQUENCE [LARGE SCALE GENOMIC DNA]</scope>
    <source>
        <strain evidence="2">PS312</strain>
    </source>
</reference>
<evidence type="ECO:0000313" key="1">
    <source>
        <dbReference type="EnsemblMetazoa" id="PPA17538.1"/>
    </source>
</evidence>
<accession>A0A8R1UCT7</accession>
<evidence type="ECO:0000313" key="2">
    <source>
        <dbReference type="Proteomes" id="UP000005239"/>
    </source>
</evidence>
<reference evidence="1" key="2">
    <citation type="submission" date="2022-06" db="UniProtKB">
        <authorList>
            <consortium name="EnsemblMetazoa"/>
        </authorList>
    </citation>
    <scope>IDENTIFICATION</scope>
    <source>
        <strain evidence="1">PS312</strain>
    </source>
</reference>
<protein>
    <submittedName>
        <fullName evidence="1">Uncharacterized protein</fullName>
    </submittedName>
</protein>
<dbReference type="EnsemblMetazoa" id="PPA17538.1">
    <property type="protein sequence ID" value="PPA17538.1"/>
    <property type="gene ID" value="WBGene00107092"/>
</dbReference>
<keyword evidence="2" id="KW-1185">Reference proteome</keyword>
<dbReference type="AlphaFoldDB" id="A0A2A6B5A8"/>
<gene>
    <name evidence="1" type="primary">WBGene00107092</name>
</gene>
<dbReference type="PANTHER" id="PTHR16450">
    <property type="entry name" value="RING FINGER PROTEIN 186"/>
    <property type="match status" value="1"/>
</dbReference>
<dbReference type="Proteomes" id="UP000005239">
    <property type="component" value="Unassembled WGS sequence"/>
</dbReference>
<proteinExistence type="predicted"/>
<dbReference type="PANTHER" id="PTHR16450:SF1">
    <property type="entry name" value="PROTEIN CBG12045"/>
    <property type="match status" value="1"/>
</dbReference>
<name>A0A2A6B5A8_PRIPA</name>
<organism evidence="1 2">
    <name type="scientific">Pristionchus pacificus</name>
    <name type="common">Parasitic nematode worm</name>
    <dbReference type="NCBI Taxonomy" id="54126"/>
    <lineage>
        <taxon>Eukaryota</taxon>
        <taxon>Metazoa</taxon>
        <taxon>Ecdysozoa</taxon>
        <taxon>Nematoda</taxon>
        <taxon>Chromadorea</taxon>
        <taxon>Rhabditida</taxon>
        <taxon>Rhabditina</taxon>
        <taxon>Diplogasteromorpha</taxon>
        <taxon>Diplogasteroidea</taxon>
        <taxon>Neodiplogasteridae</taxon>
        <taxon>Pristionchus</taxon>
    </lineage>
</organism>
<sequence length="263" mass="29817">MAATGDYSSEQLLQIHRYIDHSFNVLGWSIVHGVIDAREVHNWSHDVVQHQYMRRAAAAAAHDPAAAAAAAEKLKKRIEELREKDENCHTSFSRECRLCLIPNPRSRVCLSGCGHITCHRGATCPYCQQRSRIVKLFEDEEQNLKEENDVSVDRNPTALGVMDALREADFDHFEDRVETAFDDQEADDVEDEKSLEDNEEESDGSIDDLVLFLNEGVKEEVSDLSGEKNLYENSDFWTLRFDGNELIDDPTDSIADDACQIQL</sequence>